<dbReference type="InterPro" id="IPR036928">
    <property type="entry name" value="AS_sf"/>
</dbReference>
<name>A0ABS2R717_9BACI</name>
<organism evidence="2 3">
    <name type="scientific">Siminovitchia thermophila</name>
    <dbReference type="NCBI Taxonomy" id="1245522"/>
    <lineage>
        <taxon>Bacteria</taxon>
        <taxon>Bacillati</taxon>
        <taxon>Bacillota</taxon>
        <taxon>Bacilli</taxon>
        <taxon>Bacillales</taxon>
        <taxon>Bacillaceae</taxon>
        <taxon>Siminovitchia</taxon>
    </lineage>
</organism>
<reference evidence="2 3" key="1">
    <citation type="submission" date="2021-01" db="EMBL/GenBank/DDBJ databases">
        <title>Genomic Encyclopedia of Type Strains, Phase IV (KMG-IV): sequencing the most valuable type-strain genomes for metagenomic binning, comparative biology and taxonomic classification.</title>
        <authorList>
            <person name="Goeker M."/>
        </authorList>
    </citation>
    <scope>NUCLEOTIDE SEQUENCE [LARGE SCALE GENOMIC DNA]</scope>
    <source>
        <strain evidence="2 3">DSM 105453</strain>
    </source>
</reference>
<dbReference type="Proteomes" id="UP000823485">
    <property type="component" value="Unassembled WGS sequence"/>
</dbReference>
<dbReference type="SUPFAM" id="SSF75304">
    <property type="entry name" value="Amidase signature (AS) enzymes"/>
    <property type="match status" value="1"/>
</dbReference>
<dbReference type="PIRSF" id="PIRSF001221">
    <property type="entry name" value="Amidase_fungi"/>
    <property type="match status" value="1"/>
</dbReference>
<evidence type="ECO:0000259" key="1">
    <source>
        <dbReference type="Pfam" id="PF01425"/>
    </source>
</evidence>
<dbReference type="GO" id="GO:0004040">
    <property type="term" value="F:amidase activity"/>
    <property type="evidence" value="ECO:0007669"/>
    <property type="project" value="UniProtKB-EC"/>
</dbReference>
<proteinExistence type="predicted"/>
<dbReference type="RefSeq" id="WP_253191860.1">
    <property type="nucleotide sequence ID" value="NZ_JAFBFH010000014.1"/>
</dbReference>
<protein>
    <submittedName>
        <fullName evidence="2">Amidase</fullName>
        <ecNumber evidence="2">3.5.1.4</ecNumber>
    </submittedName>
</protein>
<dbReference type="Pfam" id="PF01425">
    <property type="entry name" value="Amidase"/>
    <property type="match status" value="1"/>
</dbReference>
<keyword evidence="3" id="KW-1185">Reference proteome</keyword>
<dbReference type="Gene3D" id="3.90.1300.10">
    <property type="entry name" value="Amidase signature (AS) domain"/>
    <property type="match status" value="1"/>
</dbReference>
<feature type="domain" description="Amidase" evidence="1">
    <location>
        <begin position="39"/>
        <end position="464"/>
    </location>
</feature>
<dbReference type="InterPro" id="IPR023631">
    <property type="entry name" value="Amidase_dom"/>
</dbReference>
<dbReference type="EMBL" id="JAFBFH010000014">
    <property type="protein sequence ID" value="MBM7715451.1"/>
    <property type="molecule type" value="Genomic_DNA"/>
</dbReference>
<keyword evidence="2" id="KW-0378">Hydrolase</keyword>
<comment type="caution">
    <text evidence="2">The sequence shown here is derived from an EMBL/GenBank/DDBJ whole genome shotgun (WGS) entry which is preliminary data.</text>
</comment>
<evidence type="ECO:0000313" key="2">
    <source>
        <dbReference type="EMBL" id="MBM7715451.1"/>
    </source>
</evidence>
<evidence type="ECO:0000313" key="3">
    <source>
        <dbReference type="Proteomes" id="UP000823485"/>
    </source>
</evidence>
<gene>
    <name evidence="2" type="ORF">JOC94_002438</name>
</gene>
<sequence>MVLRTINQAWGEGGMDQICFYSLRKLSKAIQNRELSAREVMQAHLEQIEKVNPSVNAIVSLDEERALKEADKADCMLVSGERTGPFHGLPIAIKDTHNAKGFPMTCGSRTLRDNVSREDDLIVERLKNSGAIVIGKTNVPEFGAGAHTFNEVYGATRNPYHLQRTAGGSSGGAAVAVATGMIPFADGSDMGGSCRFPAAFNNVVGMRPSPGRVPSYPKAAPYSTLGVQGPIARNVEDAAFMMSVISGYDNRSPIAIHESGEKFSEPFKEEVSGLRVAWTCDFGGEIPVDPEIRNNLQEQIKVFTDLGCHVEEVNPDLAEADEVFHTLRAWEFEMSNHELFERFSELMKPSYVWNFNKGRKLRGIDIGRAERLRNELYHRMRVFFENYDALILPVSQVPPFDVTIEYPTEINGVRMEHYIDWMRSCCYISVLGNPALSVPAGFTSDGLPIGLQIVGPYHGDYEVLHIGYAFEQATRYGDKRPDIAVEARSHS</sequence>
<dbReference type="PANTHER" id="PTHR11895">
    <property type="entry name" value="TRANSAMIDASE"/>
    <property type="match status" value="1"/>
</dbReference>
<accession>A0ABS2R717</accession>
<dbReference type="InterPro" id="IPR000120">
    <property type="entry name" value="Amidase"/>
</dbReference>
<dbReference type="PANTHER" id="PTHR11895:SF76">
    <property type="entry name" value="INDOLEACETAMIDE HYDROLASE"/>
    <property type="match status" value="1"/>
</dbReference>
<dbReference type="EC" id="3.5.1.4" evidence="2"/>
<dbReference type="NCBIfam" id="NF005686">
    <property type="entry name" value="PRK07486.1"/>
    <property type="match status" value="1"/>
</dbReference>